<proteinExistence type="predicted"/>
<accession>A0A4Q6Y3Z1</accession>
<keyword evidence="3" id="KW-1185">Reference proteome</keyword>
<dbReference type="GO" id="GO:0016829">
    <property type="term" value="F:lyase activity"/>
    <property type="evidence" value="ECO:0007669"/>
    <property type="project" value="UniProtKB-KW"/>
</dbReference>
<name>A0A4Q6Y3Z1_9SPHN</name>
<reference evidence="2 3" key="1">
    <citation type="submission" date="2019-02" db="EMBL/GenBank/DDBJ databases">
        <authorList>
            <person name="Li Y."/>
        </authorList>
    </citation>
    <scope>NUCLEOTIDE SEQUENCE [LARGE SCALE GENOMIC DNA]</scope>
    <source>
        <strain evidence="2 3">3-7</strain>
    </source>
</reference>
<dbReference type="RefSeq" id="WP_130158170.1">
    <property type="nucleotide sequence ID" value="NZ_SGIS01000018.1"/>
</dbReference>
<evidence type="ECO:0000313" key="2">
    <source>
        <dbReference type="EMBL" id="RZF64067.1"/>
    </source>
</evidence>
<dbReference type="PROSITE" id="PS51819">
    <property type="entry name" value="VOC"/>
    <property type="match status" value="1"/>
</dbReference>
<gene>
    <name evidence="2" type="ORF">EWE75_12920</name>
</gene>
<dbReference type="InterPro" id="IPR004360">
    <property type="entry name" value="Glyas_Fos-R_dOase_dom"/>
</dbReference>
<dbReference type="EMBL" id="SGIS01000018">
    <property type="protein sequence ID" value="RZF64067.1"/>
    <property type="molecule type" value="Genomic_DNA"/>
</dbReference>
<organism evidence="2 3">
    <name type="scientific">Sphingomonas populi</name>
    <dbReference type="NCBI Taxonomy" id="2484750"/>
    <lineage>
        <taxon>Bacteria</taxon>
        <taxon>Pseudomonadati</taxon>
        <taxon>Pseudomonadota</taxon>
        <taxon>Alphaproteobacteria</taxon>
        <taxon>Sphingomonadales</taxon>
        <taxon>Sphingomonadaceae</taxon>
        <taxon>Sphingomonas</taxon>
    </lineage>
</organism>
<dbReference type="PANTHER" id="PTHR36503:SF2">
    <property type="entry name" value="BLR2408 PROTEIN"/>
    <property type="match status" value="1"/>
</dbReference>
<feature type="domain" description="VOC" evidence="1">
    <location>
        <begin position="3"/>
        <end position="127"/>
    </location>
</feature>
<dbReference type="InterPro" id="IPR029068">
    <property type="entry name" value="Glyas_Bleomycin-R_OHBP_Dase"/>
</dbReference>
<dbReference type="AlphaFoldDB" id="A0A4Q6Y3Z1"/>
<keyword evidence="2" id="KW-0456">Lyase</keyword>
<dbReference type="Gene3D" id="3.10.180.10">
    <property type="entry name" value="2,3-Dihydroxybiphenyl 1,2-Dioxygenase, domain 1"/>
    <property type="match status" value="1"/>
</dbReference>
<protein>
    <submittedName>
        <fullName evidence="2">Lactoylglutathione lyase</fullName>
    </submittedName>
</protein>
<dbReference type="InterPro" id="IPR037523">
    <property type="entry name" value="VOC_core"/>
</dbReference>
<comment type="caution">
    <text evidence="2">The sequence shown here is derived from an EMBL/GenBank/DDBJ whole genome shotgun (WGS) entry which is preliminary data.</text>
</comment>
<dbReference type="PANTHER" id="PTHR36503">
    <property type="entry name" value="BLR2520 PROTEIN"/>
    <property type="match status" value="1"/>
</dbReference>
<dbReference type="SUPFAM" id="SSF54593">
    <property type="entry name" value="Glyoxalase/Bleomycin resistance protein/Dihydroxybiphenyl dioxygenase"/>
    <property type="match status" value="1"/>
</dbReference>
<evidence type="ECO:0000259" key="1">
    <source>
        <dbReference type="PROSITE" id="PS51819"/>
    </source>
</evidence>
<evidence type="ECO:0000313" key="3">
    <source>
        <dbReference type="Proteomes" id="UP000292085"/>
    </source>
</evidence>
<dbReference type="Pfam" id="PF00903">
    <property type="entry name" value="Glyoxalase"/>
    <property type="match status" value="1"/>
</dbReference>
<dbReference type="Proteomes" id="UP000292085">
    <property type="component" value="Unassembled WGS sequence"/>
</dbReference>
<sequence>MPKAIFVNLPVADVAKSTAFYEAIGCVKDARFSNAMASAMRYSDTISFMLLGHDFYRTFTPKQIIDAKTTSGALIALSFDNRAEVDAITEAAIAAGGREAHDPEDMGFMYSRAFEDPDGHGFGPFWMDVDAAVAAMPPAADPA</sequence>
<dbReference type="OrthoDB" id="9798430at2"/>